<dbReference type="SUPFAM" id="SSF50037">
    <property type="entry name" value="C-terminal domain of transcriptional repressors"/>
    <property type="match status" value="1"/>
</dbReference>
<dbReference type="InterPro" id="IPR045864">
    <property type="entry name" value="aa-tRNA-synth_II/BPL/LPL"/>
</dbReference>
<evidence type="ECO:0000259" key="4">
    <source>
        <dbReference type="PROSITE" id="PS51733"/>
    </source>
</evidence>
<dbReference type="PANTHER" id="PTHR12835">
    <property type="entry name" value="BIOTIN PROTEIN LIGASE"/>
    <property type="match status" value="1"/>
</dbReference>
<dbReference type="GO" id="GO:0005737">
    <property type="term" value="C:cytoplasm"/>
    <property type="evidence" value="ECO:0007669"/>
    <property type="project" value="TreeGrafter"/>
</dbReference>
<keyword evidence="3" id="KW-0067">ATP-binding</keyword>
<sequence>MPEGYDLRAFDILDSTNVECRRIADAGQGGNVWVVAAAQSAGKGRRGREWVSRPGNLFASLLYAIDCDLATASQLSFVTALAVRDVVADILQSPDIVRCKWPNDVLARGKKIAGILLETAGQGSAAPSHVIIGVGINVAHHPENGQYPATSLTSELGREIDAPLVLERLIHSMDFWVARWKNQGFSVIRQAWKDSAHGLRQEVIVRLQDEEIKGIFVDLDETGALILEFEGKRRHITAGDVFFP</sequence>
<dbReference type="EC" id="6.3.4.9" evidence="5"/>
<dbReference type="EMBL" id="UOFW01000236">
    <property type="protein sequence ID" value="VAX08177.1"/>
    <property type="molecule type" value="Genomic_DNA"/>
</dbReference>
<reference evidence="5" key="1">
    <citation type="submission" date="2018-06" db="EMBL/GenBank/DDBJ databases">
        <authorList>
            <person name="Zhirakovskaya E."/>
        </authorList>
    </citation>
    <scope>NUCLEOTIDE SEQUENCE</scope>
</reference>
<dbReference type="NCBIfam" id="TIGR00121">
    <property type="entry name" value="birA_ligase"/>
    <property type="match status" value="1"/>
</dbReference>
<dbReference type="AlphaFoldDB" id="A0A3B1BU32"/>
<keyword evidence="2" id="KW-0547">Nucleotide-binding</keyword>
<organism evidence="5">
    <name type="scientific">hydrothermal vent metagenome</name>
    <dbReference type="NCBI Taxonomy" id="652676"/>
    <lineage>
        <taxon>unclassified sequences</taxon>
        <taxon>metagenomes</taxon>
        <taxon>ecological metagenomes</taxon>
    </lineage>
</organism>
<evidence type="ECO:0000256" key="1">
    <source>
        <dbReference type="ARBA" id="ARBA00022598"/>
    </source>
</evidence>
<dbReference type="CDD" id="cd16442">
    <property type="entry name" value="BPL"/>
    <property type="match status" value="1"/>
</dbReference>
<dbReference type="SUPFAM" id="SSF55681">
    <property type="entry name" value="Class II aaRS and biotin synthetases"/>
    <property type="match status" value="1"/>
</dbReference>
<proteinExistence type="predicted"/>
<dbReference type="GO" id="GO:0004077">
    <property type="term" value="F:biotin--[biotin carboxyl-carrier protein] ligase activity"/>
    <property type="evidence" value="ECO:0007669"/>
    <property type="project" value="UniProtKB-EC"/>
</dbReference>
<gene>
    <name evidence="5" type="ORF">MNBD_ALPHA03-872</name>
</gene>
<dbReference type="GO" id="GO:0005524">
    <property type="term" value="F:ATP binding"/>
    <property type="evidence" value="ECO:0007669"/>
    <property type="project" value="UniProtKB-KW"/>
</dbReference>
<dbReference type="InterPro" id="IPR004408">
    <property type="entry name" value="Biotin_CoA_COase_ligase"/>
</dbReference>
<feature type="domain" description="BPL/LPL catalytic" evidence="4">
    <location>
        <begin position="6"/>
        <end position="181"/>
    </location>
</feature>
<protein>
    <submittedName>
        <fullName evidence="5">Biotin--protein ligase</fullName>
        <ecNumber evidence="5">6.3.4.9</ecNumber>
    </submittedName>
</protein>
<evidence type="ECO:0000313" key="5">
    <source>
        <dbReference type="EMBL" id="VAX08177.1"/>
    </source>
</evidence>
<dbReference type="PANTHER" id="PTHR12835:SF5">
    <property type="entry name" value="BIOTIN--PROTEIN LIGASE"/>
    <property type="match status" value="1"/>
</dbReference>
<dbReference type="Pfam" id="PF02237">
    <property type="entry name" value="BPL_C"/>
    <property type="match status" value="1"/>
</dbReference>
<keyword evidence="1 5" id="KW-0436">Ligase</keyword>
<dbReference type="InterPro" id="IPR003142">
    <property type="entry name" value="BPL_C"/>
</dbReference>
<dbReference type="PROSITE" id="PS51733">
    <property type="entry name" value="BPL_LPL_CATALYTIC"/>
    <property type="match status" value="1"/>
</dbReference>
<evidence type="ECO:0000256" key="3">
    <source>
        <dbReference type="ARBA" id="ARBA00022840"/>
    </source>
</evidence>
<dbReference type="Pfam" id="PF03099">
    <property type="entry name" value="BPL_LplA_LipB"/>
    <property type="match status" value="1"/>
</dbReference>
<dbReference type="InterPro" id="IPR008988">
    <property type="entry name" value="Transcriptional_repressor_C"/>
</dbReference>
<name>A0A3B1BU32_9ZZZZ</name>
<dbReference type="Gene3D" id="2.30.30.100">
    <property type="match status" value="1"/>
</dbReference>
<dbReference type="InterPro" id="IPR004143">
    <property type="entry name" value="BPL_LPL_catalytic"/>
</dbReference>
<dbReference type="Gene3D" id="3.30.930.10">
    <property type="entry name" value="Bira Bifunctional Protein, Domain 2"/>
    <property type="match status" value="1"/>
</dbReference>
<evidence type="ECO:0000256" key="2">
    <source>
        <dbReference type="ARBA" id="ARBA00022741"/>
    </source>
</evidence>
<accession>A0A3B1BU32</accession>